<name>A0A7W4J9S3_9PROT</name>
<keyword evidence="3" id="KW-1185">Reference proteome</keyword>
<comment type="caution">
    <text evidence="2">The sequence shown here is derived from an EMBL/GenBank/DDBJ whole genome shotgun (WGS) entry which is preliminary data.</text>
</comment>
<evidence type="ECO:0000256" key="1">
    <source>
        <dbReference type="SAM" id="MobiDB-lite"/>
    </source>
</evidence>
<dbReference type="EMBL" id="JABEQH010000024">
    <property type="protein sequence ID" value="MBB2177246.1"/>
    <property type="molecule type" value="Genomic_DNA"/>
</dbReference>
<feature type="region of interest" description="Disordered" evidence="1">
    <location>
        <begin position="260"/>
        <end position="298"/>
    </location>
</feature>
<reference evidence="2 3" key="1">
    <citation type="submission" date="2020-04" db="EMBL/GenBank/DDBJ databases">
        <title>Description of novel Gluconacetobacter.</title>
        <authorList>
            <person name="Sombolestani A."/>
        </authorList>
    </citation>
    <scope>NUCLEOTIDE SEQUENCE [LARGE SCALE GENOMIC DNA]</scope>
    <source>
        <strain evidence="2 3">LMG 21312</strain>
    </source>
</reference>
<evidence type="ECO:0000313" key="2">
    <source>
        <dbReference type="EMBL" id="MBB2177246.1"/>
    </source>
</evidence>
<gene>
    <name evidence="2" type="ORF">HLH21_15160</name>
</gene>
<evidence type="ECO:0008006" key="4">
    <source>
        <dbReference type="Google" id="ProtNLM"/>
    </source>
</evidence>
<evidence type="ECO:0000313" key="3">
    <source>
        <dbReference type="Proteomes" id="UP000561066"/>
    </source>
</evidence>
<accession>A0A7W4J9S3</accession>
<dbReference type="AlphaFoldDB" id="A0A7W4J9S3"/>
<dbReference type="Proteomes" id="UP000561066">
    <property type="component" value="Unassembled WGS sequence"/>
</dbReference>
<proteinExistence type="predicted"/>
<protein>
    <recommendedName>
        <fullName evidence="4">ParB/Sulfiredoxin domain-containing protein</fullName>
    </recommendedName>
</protein>
<feature type="compositionally biased region" description="Pro residues" evidence="1">
    <location>
        <begin position="260"/>
        <end position="295"/>
    </location>
</feature>
<dbReference type="RefSeq" id="WP_182944590.1">
    <property type="nucleotide sequence ID" value="NZ_JABEQH010000024.1"/>
</dbReference>
<sequence length="442" mass="49265">MAYKKLTLKALLVNSANDRHGELENETAAIAWLFTHHESAMRKLAKDLAETGEIYEPPLVWPDGVNYVVFDGNRRVTCLKLISQPKRAPSLELQAFFKGLKASWKGVFPDRLDCQIETDRERIDEILLRRHTGTRGGVGRNPWTDRMTATFVERTGKGSGVNIADEIEKRLEAASMLPGKKIPWSTANRLLSSEGLRNRVGISVSRSKFQLTHPEPLVLPIFRRISEDLANRNVVLGDLWDNEGKVAYLDRLEIEGVLPLPPLPSPSAPRGPRPGPGTGPGPGASPSPPLPPPAKPIKRTTLVPQVSHAVVWQAHVQRQRQIWDELQFKLKLDDHPNAISVLFRVLFELSVDNYIARTSLPSVYPNDSLKNKVKKVGADLEAKRRIDGKYAGIIRKLESADGIFSIDTMNRYVHSPDFAPSPSHLTALWDQVSQLVVICLNA</sequence>
<organism evidence="2 3">
    <name type="scientific">Gluconacetobacter johannae</name>
    <dbReference type="NCBI Taxonomy" id="112140"/>
    <lineage>
        <taxon>Bacteria</taxon>
        <taxon>Pseudomonadati</taxon>
        <taxon>Pseudomonadota</taxon>
        <taxon>Alphaproteobacteria</taxon>
        <taxon>Acetobacterales</taxon>
        <taxon>Acetobacteraceae</taxon>
        <taxon>Gluconacetobacter</taxon>
    </lineage>
</organism>